<evidence type="ECO:0000313" key="8">
    <source>
        <dbReference type="Proteomes" id="UP000030651"/>
    </source>
</evidence>
<keyword evidence="2 6" id="KW-0812">Transmembrane</keyword>
<evidence type="ECO:0000313" key="7">
    <source>
        <dbReference type="EMBL" id="ETS79588.1"/>
    </source>
</evidence>
<dbReference type="EMBL" id="KI912114">
    <property type="protein sequence ID" value="ETS79588.1"/>
    <property type="molecule type" value="Genomic_DNA"/>
</dbReference>
<keyword evidence="8" id="KW-1185">Reference proteome</keyword>
<evidence type="ECO:0000256" key="1">
    <source>
        <dbReference type="ARBA" id="ARBA00004141"/>
    </source>
</evidence>
<gene>
    <name evidence="7" type="ORF">PFICI_09441</name>
</gene>
<dbReference type="OMA" id="SCHICEN"/>
<dbReference type="RefSeq" id="XP_007836213.1">
    <property type="nucleotide sequence ID" value="XM_007838022.1"/>
</dbReference>
<evidence type="ECO:0000256" key="5">
    <source>
        <dbReference type="SAM" id="MobiDB-lite"/>
    </source>
</evidence>
<dbReference type="InParanoid" id="W3X0C2"/>
<dbReference type="InterPro" id="IPR002523">
    <property type="entry name" value="MgTranspt_CorA/ZnTranspt_ZntB"/>
</dbReference>
<dbReference type="Gene3D" id="1.20.58.340">
    <property type="entry name" value="Magnesium transport protein CorA, transmembrane region"/>
    <property type="match status" value="1"/>
</dbReference>
<accession>W3X0C2</accession>
<reference evidence="8" key="1">
    <citation type="journal article" date="2015" name="BMC Genomics">
        <title>Genomic and transcriptomic analysis of the endophytic fungus Pestalotiopsis fici reveals its lifestyle and high potential for synthesis of natural products.</title>
        <authorList>
            <person name="Wang X."/>
            <person name="Zhang X."/>
            <person name="Liu L."/>
            <person name="Xiang M."/>
            <person name="Wang W."/>
            <person name="Sun X."/>
            <person name="Che Y."/>
            <person name="Guo L."/>
            <person name="Liu G."/>
            <person name="Guo L."/>
            <person name="Wang C."/>
            <person name="Yin W.B."/>
            <person name="Stadler M."/>
            <person name="Zhang X."/>
            <person name="Liu X."/>
        </authorList>
    </citation>
    <scope>NUCLEOTIDE SEQUENCE [LARGE SCALE GENOMIC DNA]</scope>
    <source>
        <strain evidence="8">W106-1 / CGMCC3.15140</strain>
    </source>
</reference>
<evidence type="ECO:0000256" key="3">
    <source>
        <dbReference type="ARBA" id="ARBA00022989"/>
    </source>
</evidence>
<proteinExistence type="predicted"/>
<dbReference type="GO" id="GO:0046873">
    <property type="term" value="F:metal ion transmembrane transporter activity"/>
    <property type="evidence" value="ECO:0007669"/>
    <property type="project" value="InterPro"/>
</dbReference>
<comment type="subcellular location">
    <subcellularLocation>
        <location evidence="1">Membrane</location>
        <topology evidence="1">Multi-pass membrane protein</topology>
    </subcellularLocation>
</comment>
<dbReference type="SUPFAM" id="SSF144083">
    <property type="entry name" value="Magnesium transport protein CorA, transmembrane region"/>
    <property type="match status" value="1"/>
</dbReference>
<feature type="region of interest" description="Disordered" evidence="5">
    <location>
        <begin position="534"/>
        <end position="561"/>
    </location>
</feature>
<feature type="transmembrane region" description="Helical" evidence="6">
    <location>
        <begin position="487"/>
        <end position="509"/>
    </location>
</feature>
<dbReference type="Pfam" id="PF01544">
    <property type="entry name" value="CorA"/>
    <property type="match status" value="1"/>
</dbReference>
<dbReference type="AlphaFoldDB" id="W3X0C2"/>
<dbReference type="Proteomes" id="UP000030651">
    <property type="component" value="Unassembled WGS sequence"/>
</dbReference>
<dbReference type="KEGG" id="pfy:PFICI_09441"/>
<dbReference type="OrthoDB" id="4779361at2759"/>
<evidence type="ECO:0000256" key="2">
    <source>
        <dbReference type="ARBA" id="ARBA00022692"/>
    </source>
</evidence>
<dbReference type="HOGENOM" id="CLU_024581_0_0_1"/>
<keyword evidence="3 6" id="KW-1133">Transmembrane helix</keyword>
<keyword evidence="4 6" id="KW-0472">Membrane</keyword>
<dbReference type="GeneID" id="19274454"/>
<feature type="compositionally biased region" description="Basic residues" evidence="5">
    <location>
        <begin position="543"/>
        <end position="561"/>
    </location>
</feature>
<organism evidence="7 8">
    <name type="scientific">Pestalotiopsis fici (strain W106-1 / CGMCC3.15140)</name>
    <dbReference type="NCBI Taxonomy" id="1229662"/>
    <lineage>
        <taxon>Eukaryota</taxon>
        <taxon>Fungi</taxon>
        <taxon>Dikarya</taxon>
        <taxon>Ascomycota</taxon>
        <taxon>Pezizomycotina</taxon>
        <taxon>Sordariomycetes</taxon>
        <taxon>Xylariomycetidae</taxon>
        <taxon>Amphisphaeriales</taxon>
        <taxon>Sporocadaceae</taxon>
        <taxon>Pestalotiopsis</taxon>
    </lineage>
</organism>
<sequence>MRQTQAETENMSIADWRLDELRHQMDDLVSKIIEETQGFVALFTPLTFPHTLLDRIWGALAVIYKFKNLVPWKASGDSSRNSGKPTVSWIVRRPVSWSEAEKRGIPLPSTGFRIDDCAKCYHQTQYESVGEAVQHVRQVHYKQSGLKMDGEVLTEKLRFWVHTSEQRVRELSNLECVELLQAYHHCIERAYEQGLEIRDVVAHCKEEGNPLSRATERPKTLQLPSKIVRAFENFVVITLCTAHALTLLENRPPKDSDTKELSEVPPLRRVIDLIANRSLMTMEKAHNEISLFLKTDLSSSGVSFAAVGPRFILSVIFDGLSQRRFFDKTAVAVYEDTASSVQYKAYNGRPTRRLLTTIERFQEELEAIALLAGKINQTWTNFIMLGDEKTYRISDQTRRQHQQMEHKVYSSAWFPRQRETNKIYAIQMRLTKMENKLRQRIEIQDEDQGKAIMIFTIVTIIFLPLSFVTSFLGMNTADIRDMENSQTLFWIIAMPVSALVLSVTGILAWKGDTIRDWLSNQILQRSRVTLEKNHDHLEPRKVASGRKPKQKQGKQWLRRRRQVSFKEDDLEMN</sequence>
<evidence type="ECO:0000256" key="6">
    <source>
        <dbReference type="SAM" id="Phobius"/>
    </source>
</evidence>
<dbReference type="eggNOG" id="ENOG502S5DR">
    <property type="taxonomic scope" value="Eukaryota"/>
</dbReference>
<feature type="transmembrane region" description="Helical" evidence="6">
    <location>
        <begin position="451"/>
        <end position="475"/>
    </location>
</feature>
<evidence type="ECO:0000256" key="4">
    <source>
        <dbReference type="ARBA" id="ARBA00023136"/>
    </source>
</evidence>
<dbReference type="GO" id="GO:0016020">
    <property type="term" value="C:membrane"/>
    <property type="evidence" value="ECO:0007669"/>
    <property type="project" value="UniProtKB-SubCell"/>
</dbReference>
<dbReference type="InterPro" id="IPR045863">
    <property type="entry name" value="CorA_TM1_TM2"/>
</dbReference>
<name>W3X0C2_PESFW</name>
<protein>
    <submittedName>
        <fullName evidence="7">Uncharacterized protein</fullName>
    </submittedName>
</protein>